<feature type="region of interest" description="Disordered" evidence="1">
    <location>
        <begin position="89"/>
        <end position="126"/>
    </location>
</feature>
<reference evidence="2" key="1">
    <citation type="submission" date="2015-04" db="UniProtKB">
        <authorList>
            <consortium name="EnsemblPlants"/>
        </authorList>
    </citation>
    <scope>IDENTIFICATION</scope>
</reference>
<reference evidence="2" key="2">
    <citation type="submission" date="2018-05" db="EMBL/GenBank/DDBJ databases">
        <title>OpunRS2 (Oryza punctata Reference Sequence Version 2).</title>
        <authorList>
            <person name="Zhang J."/>
            <person name="Kudrna D."/>
            <person name="Lee S."/>
            <person name="Talag J."/>
            <person name="Welchert J."/>
            <person name="Wing R.A."/>
        </authorList>
    </citation>
    <scope>NUCLEOTIDE SEQUENCE [LARGE SCALE GENOMIC DNA]</scope>
</reference>
<dbReference type="AlphaFoldDB" id="A0A0E0KA07"/>
<evidence type="ECO:0000256" key="1">
    <source>
        <dbReference type="SAM" id="MobiDB-lite"/>
    </source>
</evidence>
<dbReference type="EnsemblPlants" id="OPUNC03G06690.1">
    <property type="protein sequence ID" value="OPUNC03G06690.1"/>
    <property type="gene ID" value="OPUNC03G06690"/>
</dbReference>
<evidence type="ECO:0000313" key="3">
    <source>
        <dbReference type="Proteomes" id="UP000026962"/>
    </source>
</evidence>
<accession>A0A0E0KA07</accession>
<protein>
    <submittedName>
        <fullName evidence="2">Uncharacterized protein</fullName>
    </submittedName>
</protein>
<name>A0A0E0KA07_ORYPU</name>
<dbReference type="Proteomes" id="UP000026962">
    <property type="component" value="Chromosome 3"/>
</dbReference>
<evidence type="ECO:0000313" key="2">
    <source>
        <dbReference type="EnsemblPlants" id="OPUNC03G06690.1"/>
    </source>
</evidence>
<organism evidence="2">
    <name type="scientific">Oryza punctata</name>
    <name type="common">Red rice</name>
    <dbReference type="NCBI Taxonomy" id="4537"/>
    <lineage>
        <taxon>Eukaryota</taxon>
        <taxon>Viridiplantae</taxon>
        <taxon>Streptophyta</taxon>
        <taxon>Embryophyta</taxon>
        <taxon>Tracheophyta</taxon>
        <taxon>Spermatophyta</taxon>
        <taxon>Magnoliopsida</taxon>
        <taxon>Liliopsida</taxon>
        <taxon>Poales</taxon>
        <taxon>Poaceae</taxon>
        <taxon>BOP clade</taxon>
        <taxon>Oryzoideae</taxon>
        <taxon>Oryzeae</taxon>
        <taxon>Oryzinae</taxon>
        <taxon>Oryza</taxon>
    </lineage>
</organism>
<keyword evidence="3" id="KW-1185">Reference proteome</keyword>
<proteinExistence type="predicted"/>
<feature type="compositionally biased region" description="Low complexity" evidence="1">
    <location>
        <begin position="89"/>
        <end position="108"/>
    </location>
</feature>
<dbReference type="HOGENOM" id="CLU_1790056_0_0_1"/>
<sequence>MHVACFVSVSMTMPPPEPINSNRSICSSSSHLQQLPLPQWRGERSETRGFLSSRVQREAHPIHPRVPKNRIAIGHTCDAYTRGILARSQPLVRSSSSRASVTSPSRDSPVQDAPGQTPGVEVDETTRAWLALKPARGEEFAQTLH</sequence>
<dbReference type="Gramene" id="OPUNC03G06690.1">
    <property type="protein sequence ID" value="OPUNC03G06690.1"/>
    <property type="gene ID" value="OPUNC03G06690"/>
</dbReference>